<keyword evidence="2" id="KW-1185">Reference proteome</keyword>
<reference evidence="1 2" key="1">
    <citation type="submission" date="2018-01" db="EMBL/GenBank/DDBJ databases">
        <title>Draft genome sequence of Paucibacter aquatile CR182 isolated from freshwater of the Nakdong River.</title>
        <authorList>
            <person name="Choi A."/>
            <person name="Chung E.J."/>
        </authorList>
    </citation>
    <scope>NUCLEOTIDE SEQUENCE [LARGE SCALE GENOMIC DNA]</scope>
    <source>
        <strain evidence="1 2">CR182</strain>
    </source>
</reference>
<dbReference type="AlphaFoldDB" id="A0A2N8KSR4"/>
<proteinExistence type="predicted"/>
<dbReference type="PROSITE" id="PS51257">
    <property type="entry name" value="PROKAR_LIPOPROTEIN"/>
    <property type="match status" value="1"/>
</dbReference>
<comment type="caution">
    <text evidence="1">The sequence shown here is derived from an EMBL/GenBank/DDBJ whole genome shotgun (WGS) entry which is preliminary data.</text>
</comment>
<protein>
    <submittedName>
        <fullName evidence="1">TIGR03016 family PEP-CTERM system-associated outer membrane protein</fullName>
    </submittedName>
</protein>
<dbReference type="OrthoDB" id="8522878at2"/>
<gene>
    <name evidence="1" type="ORF">C1O66_22535</name>
</gene>
<organism evidence="1 2">
    <name type="scientific">Kinneretia aquatilis</name>
    <dbReference type="NCBI Taxonomy" id="2070761"/>
    <lineage>
        <taxon>Bacteria</taxon>
        <taxon>Pseudomonadati</taxon>
        <taxon>Pseudomonadota</taxon>
        <taxon>Betaproteobacteria</taxon>
        <taxon>Burkholderiales</taxon>
        <taxon>Sphaerotilaceae</taxon>
        <taxon>Roseateles</taxon>
    </lineage>
</organism>
<dbReference type="EMBL" id="POSP01000004">
    <property type="protein sequence ID" value="PND36462.1"/>
    <property type="molecule type" value="Genomic_DNA"/>
</dbReference>
<accession>A0A2N8KSR4</accession>
<evidence type="ECO:0000313" key="1">
    <source>
        <dbReference type="EMBL" id="PND36462.1"/>
    </source>
</evidence>
<dbReference type="Proteomes" id="UP000235916">
    <property type="component" value="Unassembled WGS sequence"/>
</dbReference>
<sequence length="531" mass="57161">MAMAPKIRPAELMPIRNFHAREWGLQPGVVAVACLLSASAVWAQDESGASSKLSTSGRPSVLVEPRFGVMQTWTDNNRLSRTDKDAALLTTLTPGISISTTRGAVRGSLDYSLNGIVYTKSEEKARVQHSLAAKGVAELIDSLFFVDASASISQQAASAFGVQTVDPSLANANRRETATVSLSPRLQGRLGSLANFEFRANTSATNVSDAVIGDSHANGGSLRISRAGRAALMWSVDASTQKSSFKTGAQNRVSSVTGSLNYKPDIDWQLGVLAGRERSDLKDFVLRNSWTYGANLSWTPSLRTKVSADFQSHDYGDSFTYNLEHRWSRSALRFSDSQSVNAASFQNAGAPRSNYDLYFFQFASLVPDPAQRDVFVRNFLRAQGLTPDALANSAVVDTGPTVLRNQLLSYTLQGVRTTITTTASRSNNRRLASASASAGDFAATGRVLQRSLSLNVSHNLTPTSSAVLSVLQQESEGDSAAQTTTLRSISASWNCRLGTRTNFTLGARAAHSGGLISYRENAMFANLVQQF</sequence>
<evidence type="ECO:0000313" key="2">
    <source>
        <dbReference type="Proteomes" id="UP000235916"/>
    </source>
</evidence>
<name>A0A2N8KSR4_9BURK</name>
<dbReference type="InterPro" id="IPR017467">
    <property type="entry name" value="CHP03016_PEP-CTERM"/>
</dbReference>
<dbReference type="NCBIfam" id="TIGR03016">
    <property type="entry name" value="pepcterm_hypo_1"/>
    <property type="match status" value="1"/>
</dbReference>